<feature type="region of interest" description="Disordered" evidence="2">
    <location>
        <begin position="680"/>
        <end position="707"/>
    </location>
</feature>
<proteinExistence type="predicted"/>
<dbReference type="InterPro" id="IPR000504">
    <property type="entry name" value="RRM_dom"/>
</dbReference>
<feature type="compositionally biased region" description="Acidic residues" evidence="2">
    <location>
        <begin position="75"/>
        <end position="86"/>
    </location>
</feature>
<keyword evidence="5" id="KW-1185">Reference proteome</keyword>
<feature type="compositionally biased region" description="Polar residues" evidence="2">
    <location>
        <begin position="8"/>
        <end position="27"/>
    </location>
</feature>
<dbReference type="Proteomes" id="UP000267821">
    <property type="component" value="Unassembled WGS sequence"/>
</dbReference>
<keyword evidence="1" id="KW-0694">RNA-binding</keyword>
<dbReference type="InterPro" id="IPR052600">
    <property type="entry name" value="Nuc_rcpt_coact/corep"/>
</dbReference>
<feature type="compositionally biased region" description="Low complexity" evidence="2">
    <location>
        <begin position="177"/>
        <end position="209"/>
    </location>
</feature>
<accession>A0A3N4LVA0</accession>
<dbReference type="GO" id="GO:0003723">
    <property type="term" value="F:RNA binding"/>
    <property type="evidence" value="ECO:0007669"/>
    <property type="project" value="UniProtKB-UniRule"/>
</dbReference>
<dbReference type="InParanoid" id="A0A3N4LVA0"/>
<feature type="compositionally biased region" description="Low complexity" evidence="2">
    <location>
        <begin position="680"/>
        <end position="696"/>
    </location>
</feature>
<feature type="compositionally biased region" description="Low complexity" evidence="2">
    <location>
        <begin position="742"/>
        <end position="757"/>
    </location>
</feature>
<name>A0A3N4LVA0_9PEZI</name>
<evidence type="ECO:0000259" key="3">
    <source>
        <dbReference type="PROSITE" id="PS50102"/>
    </source>
</evidence>
<dbReference type="Gene3D" id="3.30.70.330">
    <property type="match status" value="1"/>
</dbReference>
<feature type="region of interest" description="Disordered" evidence="2">
    <location>
        <begin position="722"/>
        <end position="757"/>
    </location>
</feature>
<dbReference type="PANTHER" id="PTHR23295:SF6">
    <property type="entry name" value="NEOSIN, ISOFORM A"/>
    <property type="match status" value="1"/>
</dbReference>
<dbReference type="PANTHER" id="PTHR23295">
    <property type="entry name" value="NUCLEAR RECEPTOR COACTIVATOR 5-RELATED"/>
    <property type="match status" value="1"/>
</dbReference>
<organism evidence="4 5">
    <name type="scientific">Terfezia boudieri ATCC MYA-4762</name>
    <dbReference type="NCBI Taxonomy" id="1051890"/>
    <lineage>
        <taxon>Eukaryota</taxon>
        <taxon>Fungi</taxon>
        <taxon>Dikarya</taxon>
        <taxon>Ascomycota</taxon>
        <taxon>Pezizomycotina</taxon>
        <taxon>Pezizomycetes</taxon>
        <taxon>Pezizales</taxon>
        <taxon>Pezizaceae</taxon>
        <taxon>Terfezia</taxon>
    </lineage>
</organism>
<dbReference type="InterPro" id="IPR036621">
    <property type="entry name" value="Anticodon-bd_dom_sf"/>
</dbReference>
<feature type="compositionally biased region" description="Pro residues" evidence="2">
    <location>
        <begin position="210"/>
        <end position="231"/>
    </location>
</feature>
<dbReference type="SUPFAM" id="SSF52954">
    <property type="entry name" value="Class II aaRS ABD-related"/>
    <property type="match status" value="1"/>
</dbReference>
<dbReference type="InterPro" id="IPR012677">
    <property type="entry name" value="Nucleotide-bd_a/b_plait_sf"/>
</dbReference>
<dbReference type="AlphaFoldDB" id="A0A3N4LVA0"/>
<reference evidence="4 5" key="1">
    <citation type="journal article" date="2018" name="Nat. Ecol. Evol.">
        <title>Pezizomycetes genomes reveal the molecular basis of ectomycorrhizal truffle lifestyle.</title>
        <authorList>
            <person name="Murat C."/>
            <person name="Payen T."/>
            <person name="Noel B."/>
            <person name="Kuo A."/>
            <person name="Morin E."/>
            <person name="Chen J."/>
            <person name="Kohler A."/>
            <person name="Krizsan K."/>
            <person name="Balestrini R."/>
            <person name="Da Silva C."/>
            <person name="Montanini B."/>
            <person name="Hainaut M."/>
            <person name="Levati E."/>
            <person name="Barry K.W."/>
            <person name="Belfiori B."/>
            <person name="Cichocki N."/>
            <person name="Clum A."/>
            <person name="Dockter R.B."/>
            <person name="Fauchery L."/>
            <person name="Guy J."/>
            <person name="Iotti M."/>
            <person name="Le Tacon F."/>
            <person name="Lindquist E.A."/>
            <person name="Lipzen A."/>
            <person name="Malagnac F."/>
            <person name="Mello A."/>
            <person name="Molinier V."/>
            <person name="Miyauchi S."/>
            <person name="Poulain J."/>
            <person name="Riccioni C."/>
            <person name="Rubini A."/>
            <person name="Sitrit Y."/>
            <person name="Splivallo R."/>
            <person name="Traeger S."/>
            <person name="Wang M."/>
            <person name="Zifcakova L."/>
            <person name="Wipf D."/>
            <person name="Zambonelli A."/>
            <person name="Paolocci F."/>
            <person name="Nowrousian M."/>
            <person name="Ottonello S."/>
            <person name="Baldrian P."/>
            <person name="Spatafora J.W."/>
            <person name="Henrissat B."/>
            <person name="Nagy L.G."/>
            <person name="Aury J.M."/>
            <person name="Wincker P."/>
            <person name="Grigoriev I.V."/>
            <person name="Bonfante P."/>
            <person name="Martin F.M."/>
        </authorList>
    </citation>
    <scope>NUCLEOTIDE SEQUENCE [LARGE SCALE GENOMIC DNA]</scope>
    <source>
        <strain evidence="4 5">ATCC MYA-4762</strain>
    </source>
</reference>
<feature type="compositionally biased region" description="Basic and acidic residues" evidence="2">
    <location>
        <begin position="431"/>
        <end position="458"/>
    </location>
</feature>
<dbReference type="STRING" id="1051890.A0A3N4LVA0"/>
<dbReference type="Pfam" id="PF00076">
    <property type="entry name" value="RRM_1"/>
    <property type="match status" value="1"/>
</dbReference>
<feature type="compositionally biased region" description="Basic and acidic residues" evidence="2">
    <location>
        <begin position="466"/>
        <end position="479"/>
    </location>
</feature>
<feature type="compositionally biased region" description="Polar residues" evidence="2">
    <location>
        <begin position="697"/>
        <end position="707"/>
    </location>
</feature>
<dbReference type="SUPFAM" id="SSF54928">
    <property type="entry name" value="RNA-binding domain, RBD"/>
    <property type="match status" value="1"/>
</dbReference>
<dbReference type="OrthoDB" id="10044938at2759"/>
<feature type="compositionally biased region" description="Basic and acidic residues" evidence="2">
    <location>
        <begin position="375"/>
        <end position="390"/>
    </location>
</feature>
<feature type="domain" description="RRM" evidence="3">
    <location>
        <begin position="311"/>
        <end position="382"/>
    </location>
</feature>
<feature type="region of interest" description="Disordered" evidence="2">
    <location>
        <begin position="367"/>
        <end position="499"/>
    </location>
</feature>
<dbReference type="SMART" id="SM00360">
    <property type="entry name" value="RRM"/>
    <property type="match status" value="1"/>
</dbReference>
<protein>
    <recommendedName>
        <fullName evidence="3">RRM domain-containing protein</fullName>
    </recommendedName>
</protein>
<gene>
    <name evidence="4" type="ORF">L211DRAFT_861316</name>
</gene>
<evidence type="ECO:0000313" key="5">
    <source>
        <dbReference type="Proteomes" id="UP000267821"/>
    </source>
</evidence>
<evidence type="ECO:0000256" key="2">
    <source>
        <dbReference type="SAM" id="MobiDB-lite"/>
    </source>
</evidence>
<dbReference type="PROSITE" id="PS50102">
    <property type="entry name" value="RRM"/>
    <property type="match status" value="1"/>
</dbReference>
<dbReference type="Gene3D" id="3.40.50.800">
    <property type="entry name" value="Anticodon-binding domain"/>
    <property type="match status" value="1"/>
</dbReference>
<feature type="region of interest" description="Disordered" evidence="2">
    <location>
        <begin position="1"/>
        <end position="286"/>
    </location>
</feature>
<evidence type="ECO:0000313" key="4">
    <source>
        <dbReference type="EMBL" id="RPB25519.1"/>
    </source>
</evidence>
<evidence type="ECO:0000256" key="1">
    <source>
        <dbReference type="PROSITE-ProRule" id="PRU00176"/>
    </source>
</evidence>
<feature type="compositionally biased region" description="Polar residues" evidence="2">
    <location>
        <begin position="124"/>
        <end position="157"/>
    </location>
</feature>
<dbReference type="EMBL" id="ML121537">
    <property type="protein sequence ID" value="RPB25519.1"/>
    <property type="molecule type" value="Genomic_DNA"/>
</dbReference>
<sequence>MSEPLQPQPQATDFSFLSNGSQTQLPTNGAGIEKHEELMPVSPAPLHVADASTIPVLKNQMDPGLNTTSLGPFSQDDDDSEDESDDREGSYDPESVAVQDSFQAPIPPRTEVSHPPNGLATAAPASTSLPRLKTNPSVEPSNGASSNMELNAASSSGDKPKPSMPNIDLQGLLARLSPTTAQQPPSSSTAPSKELNPSLTTTTPTTSSLPSPPPSLPKPPIPTTHPLPAPVHVPATAVKNPLVRSGLPPSLPNPATFQQPKHPVPSSPHSASEDSDERPFSVEEEEAWERFERDEREYVSKGQWDRFPIGSRLFIGNLPSEKVTKRDIFRIFSRHGRLAQISIKQAYGFVQFLDVSSCVSALRDEQGASCKGRKMHLEVSKPQGKSRDNQSQRQARRSRSPDYRQGGSPRRGNARDSSPRGGSHYSGGNDRSYRPGRDGRDHRDRDRDRDWDDFEGRRSPPGRYPRGRDDYRPSRDRSRTPPARYRSRTPEDIPLPRRAPGEVPEVQVIVTDELDRNFLWFVEKAFRDRMVRVDTLFLNPRLDIGAVVRRQILEGVQAVVFLNKKMQMDGKINLQVFDRRQGEANVRFDEYTALDPQVACELVIRARQTHAAPPAQPQYAYGYSAAPVQTPISPQVPNPTAALLAQALATQQQPGGNSNLMSLISSLDAPTLQKLLATLQQQQQQPNPLAPPQVQQYPQPHMSQAQPQMPPDLAALLAGRTNGATSQQAQGAYGAPGMNLAGQPQQHPQHQQGQQPQQLQNILETLGRYKH</sequence>
<dbReference type="InterPro" id="IPR035979">
    <property type="entry name" value="RBD_domain_sf"/>
</dbReference>